<protein>
    <submittedName>
        <fullName evidence="8">Major facilitator superfamily (MFS) profile domain-containing protein</fullName>
    </submittedName>
</protein>
<dbReference type="PROSITE" id="PS50850">
    <property type="entry name" value="MFS"/>
    <property type="match status" value="1"/>
</dbReference>
<name>A0A914VV73_9BILA</name>
<feature type="domain" description="Major facilitator superfamily (MFS) profile" evidence="6">
    <location>
        <begin position="1"/>
        <end position="272"/>
    </location>
</feature>
<feature type="transmembrane region" description="Helical" evidence="5">
    <location>
        <begin position="129"/>
        <end position="150"/>
    </location>
</feature>
<dbReference type="InterPro" id="IPR020846">
    <property type="entry name" value="MFS_dom"/>
</dbReference>
<feature type="transmembrane region" description="Helical" evidence="5">
    <location>
        <begin position="68"/>
        <end position="89"/>
    </location>
</feature>
<reference evidence="8" key="1">
    <citation type="submission" date="2022-11" db="UniProtKB">
        <authorList>
            <consortium name="WormBaseParasite"/>
        </authorList>
    </citation>
    <scope>IDENTIFICATION</scope>
</reference>
<dbReference type="PANTHER" id="PTHR23503:SF108">
    <property type="entry name" value="MAJOR FACILITATOR SUPERFAMILY (MFS) PROFILE DOMAIN-CONTAINING PROTEIN"/>
    <property type="match status" value="1"/>
</dbReference>
<dbReference type="GO" id="GO:0016020">
    <property type="term" value="C:membrane"/>
    <property type="evidence" value="ECO:0007669"/>
    <property type="project" value="UniProtKB-SubCell"/>
</dbReference>
<evidence type="ECO:0000256" key="2">
    <source>
        <dbReference type="ARBA" id="ARBA00022692"/>
    </source>
</evidence>
<evidence type="ECO:0000313" key="8">
    <source>
        <dbReference type="WBParaSite" id="PSAMB.scaffold2625size22146.g18542.t1"/>
    </source>
</evidence>
<organism evidence="7 8">
    <name type="scientific">Plectus sambesii</name>
    <dbReference type="NCBI Taxonomy" id="2011161"/>
    <lineage>
        <taxon>Eukaryota</taxon>
        <taxon>Metazoa</taxon>
        <taxon>Ecdysozoa</taxon>
        <taxon>Nematoda</taxon>
        <taxon>Chromadorea</taxon>
        <taxon>Plectida</taxon>
        <taxon>Plectina</taxon>
        <taxon>Plectoidea</taxon>
        <taxon>Plectidae</taxon>
        <taxon>Plectus</taxon>
    </lineage>
</organism>
<dbReference type="WBParaSite" id="PSAMB.scaffold2625size22146.g18542.t1">
    <property type="protein sequence ID" value="PSAMB.scaffold2625size22146.g18542.t1"/>
    <property type="gene ID" value="PSAMB.scaffold2625size22146.g18542"/>
</dbReference>
<evidence type="ECO:0000256" key="4">
    <source>
        <dbReference type="ARBA" id="ARBA00023136"/>
    </source>
</evidence>
<evidence type="ECO:0000256" key="5">
    <source>
        <dbReference type="SAM" id="Phobius"/>
    </source>
</evidence>
<feature type="transmembrane region" description="Helical" evidence="5">
    <location>
        <begin position="215"/>
        <end position="235"/>
    </location>
</feature>
<feature type="transmembrane region" description="Helical" evidence="5">
    <location>
        <begin position="6"/>
        <end position="28"/>
    </location>
</feature>
<dbReference type="PANTHER" id="PTHR23503">
    <property type="entry name" value="SOLUTE CARRIER FAMILY 2"/>
    <property type="match status" value="1"/>
</dbReference>
<sequence>MDPSTYSWIWSAYLNVWYPGFLLGTLLAPTVSDRFGRKKALMLSNVLSLIATTISLSSLPFFYPELLIVGRLVNAIACSLGMCSVILFLQEVAPTAIRGRISTFPAFCLSLMTLLGMICGLRYVIGAKLVILIGIPIVPNLCALLFLTFCPETPKFLLINRQDKIGALKSIAFFQGAEIDREKVLEAINAENEHGADCKKTSLGEIWRTPYLRKALFIGTVALMLQISTGVQSIVLLSRELFVRAGLLNFVAEMGTVAMIALMAVSTVKLCY</sequence>
<dbReference type="InterPro" id="IPR045263">
    <property type="entry name" value="GLUT"/>
</dbReference>
<dbReference type="InterPro" id="IPR005828">
    <property type="entry name" value="MFS_sugar_transport-like"/>
</dbReference>
<evidence type="ECO:0000256" key="1">
    <source>
        <dbReference type="ARBA" id="ARBA00004141"/>
    </source>
</evidence>
<feature type="transmembrane region" description="Helical" evidence="5">
    <location>
        <begin position="40"/>
        <end position="62"/>
    </location>
</feature>
<feature type="transmembrane region" description="Helical" evidence="5">
    <location>
        <begin position="241"/>
        <end position="265"/>
    </location>
</feature>
<dbReference type="InterPro" id="IPR036259">
    <property type="entry name" value="MFS_trans_sf"/>
</dbReference>
<keyword evidence="7" id="KW-1185">Reference proteome</keyword>
<keyword evidence="4 5" id="KW-0472">Membrane</keyword>
<dbReference type="Gene3D" id="1.20.1250.20">
    <property type="entry name" value="MFS general substrate transporter like domains"/>
    <property type="match status" value="1"/>
</dbReference>
<dbReference type="AlphaFoldDB" id="A0A914VV73"/>
<keyword evidence="2 5" id="KW-0812">Transmembrane</keyword>
<dbReference type="GO" id="GO:0015149">
    <property type="term" value="F:hexose transmembrane transporter activity"/>
    <property type="evidence" value="ECO:0007669"/>
    <property type="project" value="TreeGrafter"/>
</dbReference>
<evidence type="ECO:0000259" key="6">
    <source>
        <dbReference type="PROSITE" id="PS50850"/>
    </source>
</evidence>
<dbReference type="Pfam" id="PF00083">
    <property type="entry name" value="Sugar_tr"/>
    <property type="match status" value="1"/>
</dbReference>
<feature type="transmembrane region" description="Helical" evidence="5">
    <location>
        <begin position="101"/>
        <end position="123"/>
    </location>
</feature>
<dbReference type="SUPFAM" id="SSF103473">
    <property type="entry name" value="MFS general substrate transporter"/>
    <property type="match status" value="1"/>
</dbReference>
<proteinExistence type="predicted"/>
<keyword evidence="3 5" id="KW-1133">Transmembrane helix</keyword>
<comment type="subcellular location">
    <subcellularLocation>
        <location evidence="1">Membrane</location>
        <topology evidence="1">Multi-pass membrane protein</topology>
    </subcellularLocation>
</comment>
<dbReference type="Proteomes" id="UP000887566">
    <property type="component" value="Unplaced"/>
</dbReference>
<accession>A0A914VV73</accession>
<evidence type="ECO:0000256" key="3">
    <source>
        <dbReference type="ARBA" id="ARBA00022989"/>
    </source>
</evidence>
<evidence type="ECO:0000313" key="7">
    <source>
        <dbReference type="Proteomes" id="UP000887566"/>
    </source>
</evidence>